<evidence type="ECO:0000313" key="1">
    <source>
        <dbReference type="EMBL" id="GFD51192.1"/>
    </source>
</evidence>
<organism evidence="1">
    <name type="scientific">Tanacetum cinerariifolium</name>
    <name type="common">Dalmatian daisy</name>
    <name type="synonym">Chrysanthemum cinerariifolium</name>
    <dbReference type="NCBI Taxonomy" id="118510"/>
    <lineage>
        <taxon>Eukaryota</taxon>
        <taxon>Viridiplantae</taxon>
        <taxon>Streptophyta</taxon>
        <taxon>Embryophyta</taxon>
        <taxon>Tracheophyta</taxon>
        <taxon>Spermatophyta</taxon>
        <taxon>Magnoliopsida</taxon>
        <taxon>eudicotyledons</taxon>
        <taxon>Gunneridae</taxon>
        <taxon>Pentapetalae</taxon>
        <taxon>asterids</taxon>
        <taxon>campanulids</taxon>
        <taxon>Asterales</taxon>
        <taxon>Asteraceae</taxon>
        <taxon>Asteroideae</taxon>
        <taxon>Anthemideae</taxon>
        <taxon>Anthemidinae</taxon>
        <taxon>Tanacetum</taxon>
    </lineage>
</organism>
<name>A0A699WTW3_TANCI</name>
<accession>A0A699WTW3</accession>
<feature type="non-terminal residue" evidence="1">
    <location>
        <position position="115"/>
    </location>
</feature>
<dbReference type="EMBL" id="BKCJ011766821">
    <property type="protein sequence ID" value="GFD51192.1"/>
    <property type="molecule type" value="Genomic_DNA"/>
</dbReference>
<feature type="non-terminal residue" evidence="1">
    <location>
        <position position="1"/>
    </location>
</feature>
<comment type="caution">
    <text evidence="1">The sequence shown here is derived from an EMBL/GenBank/DDBJ whole genome shotgun (WGS) entry which is preliminary data.</text>
</comment>
<protein>
    <submittedName>
        <fullName evidence="1">Uncharacterized protein</fullName>
    </submittedName>
</protein>
<proteinExistence type="predicted"/>
<reference evidence="1" key="1">
    <citation type="journal article" date="2019" name="Sci. Rep.">
        <title>Draft genome of Tanacetum cinerariifolium, the natural source of mosquito coil.</title>
        <authorList>
            <person name="Yamashiro T."/>
            <person name="Shiraishi A."/>
            <person name="Satake H."/>
            <person name="Nakayama K."/>
        </authorList>
    </citation>
    <scope>NUCLEOTIDE SEQUENCE</scope>
</reference>
<gene>
    <name evidence="1" type="ORF">Tci_923161</name>
</gene>
<sequence length="115" mass="12656">HRQALAQRRFFRVFQAGKIARHGDGHQRGDDGHDHQQLNQRKTLVLTHGSPLRVGNAVEALAACFGVNVEHIFTIAGVLRRAVVGAQAPVVFRFTLGFAKRIAWNAAQEKNLGAL</sequence>
<dbReference type="AlphaFoldDB" id="A0A699WTW3"/>